<accession>W4L6D1</accession>
<dbReference type="InterPro" id="IPR015422">
    <property type="entry name" value="PyrdxlP-dep_Trfase_small"/>
</dbReference>
<gene>
    <name evidence="2" type="ORF">ETSY1_39240</name>
</gene>
<name>W4L6D1_ENTF1</name>
<dbReference type="GO" id="GO:0030170">
    <property type="term" value="F:pyridoxal phosphate binding"/>
    <property type="evidence" value="ECO:0007669"/>
    <property type="project" value="TreeGrafter"/>
</dbReference>
<sequence>ASTKGICVVHYGGHPCDMTAIMQLAQAHGLYVVEDAAHAPGAACHMPGLREYGRDDSAALYPCGTIGDVGCFSFFANKNMTTGEGGMVTTNDDALAARLRRLRSHGMTSLTWDRHHGHSASYDVVDWGYNYRIDELRSALGLAQLQRLQADNRKRAEIAHAYTAQLQHLSAFELPFHPSPTAPPSRSSFHLYPVLLKDASTRAQFRSFMHRQGVQTSIHYPAIHRFSRYQEIAAEVHLPLTDEVAQRVVTLPLYAGMQPEQHADVLQAIHQWHALRAA</sequence>
<dbReference type="PATRIC" id="fig|1429438.4.peg.7358"/>
<dbReference type="Proteomes" id="UP000019141">
    <property type="component" value="Unassembled WGS sequence"/>
</dbReference>
<feature type="non-terminal residue" evidence="2">
    <location>
        <position position="1"/>
    </location>
</feature>
<dbReference type="Gene3D" id="3.40.640.10">
    <property type="entry name" value="Type I PLP-dependent aspartate aminotransferase-like (Major domain)"/>
    <property type="match status" value="1"/>
</dbReference>
<comment type="similarity">
    <text evidence="1">Belongs to the DegT/DnrJ/EryC1 family.</text>
</comment>
<dbReference type="PANTHER" id="PTHR30244">
    <property type="entry name" value="TRANSAMINASE"/>
    <property type="match status" value="1"/>
</dbReference>
<comment type="caution">
    <text evidence="2">The sequence shown here is derived from an EMBL/GenBank/DDBJ whole genome shotgun (WGS) entry which is preliminary data.</text>
</comment>
<dbReference type="HOGENOM" id="CLU_033332_0_3_7"/>
<dbReference type="EMBL" id="AZHW01001237">
    <property type="protein sequence ID" value="ETW93439.1"/>
    <property type="molecule type" value="Genomic_DNA"/>
</dbReference>
<dbReference type="Gene3D" id="3.90.1150.10">
    <property type="entry name" value="Aspartate Aminotransferase, domain 1"/>
    <property type="match status" value="1"/>
</dbReference>
<dbReference type="InterPro" id="IPR000653">
    <property type="entry name" value="DegT/StrS_aminotransferase"/>
</dbReference>
<dbReference type="GO" id="GO:0000271">
    <property type="term" value="P:polysaccharide biosynthetic process"/>
    <property type="evidence" value="ECO:0007669"/>
    <property type="project" value="TreeGrafter"/>
</dbReference>
<reference evidence="2 3" key="1">
    <citation type="journal article" date="2014" name="Nature">
        <title>An environmental bacterial taxon with a large and distinct metabolic repertoire.</title>
        <authorList>
            <person name="Wilson M.C."/>
            <person name="Mori T."/>
            <person name="Ruckert C."/>
            <person name="Uria A.R."/>
            <person name="Helf M.J."/>
            <person name="Takada K."/>
            <person name="Gernert C."/>
            <person name="Steffens U.A."/>
            <person name="Heycke N."/>
            <person name="Schmitt S."/>
            <person name="Rinke C."/>
            <person name="Helfrich E.J."/>
            <person name="Brachmann A.O."/>
            <person name="Gurgui C."/>
            <person name="Wakimoto T."/>
            <person name="Kracht M."/>
            <person name="Crusemann M."/>
            <person name="Hentschel U."/>
            <person name="Abe I."/>
            <person name="Matsunaga S."/>
            <person name="Kalinowski J."/>
            <person name="Takeyama H."/>
            <person name="Piel J."/>
        </authorList>
    </citation>
    <scope>NUCLEOTIDE SEQUENCE [LARGE SCALE GENOMIC DNA]</scope>
    <source>
        <strain evidence="3">TSY1</strain>
    </source>
</reference>
<proteinExistence type="inferred from homology"/>
<evidence type="ECO:0000256" key="1">
    <source>
        <dbReference type="ARBA" id="ARBA00037999"/>
    </source>
</evidence>
<organism evidence="2 3">
    <name type="scientific">Entotheonella factor</name>
    <dbReference type="NCBI Taxonomy" id="1429438"/>
    <lineage>
        <taxon>Bacteria</taxon>
        <taxon>Pseudomonadati</taxon>
        <taxon>Nitrospinota/Tectimicrobiota group</taxon>
        <taxon>Candidatus Tectimicrobiota</taxon>
        <taxon>Candidatus Entotheonellia</taxon>
        <taxon>Candidatus Entotheonellales</taxon>
        <taxon>Candidatus Entotheonellaceae</taxon>
        <taxon>Candidatus Entotheonella</taxon>
    </lineage>
</organism>
<dbReference type="InterPro" id="IPR015424">
    <property type="entry name" value="PyrdxlP-dep_Trfase"/>
</dbReference>
<evidence type="ECO:0008006" key="4">
    <source>
        <dbReference type="Google" id="ProtNLM"/>
    </source>
</evidence>
<keyword evidence="3" id="KW-1185">Reference proteome</keyword>
<dbReference type="InterPro" id="IPR015421">
    <property type="entry name" value="PyrdxlP-dep_Trfase_major"/>
</dbReference>
<dbReference type="SUPFAM" id="SSF53383">
    <property type="entry name" value="PLP-dependent transferases"/>
    <property type="match status" value="1"/>
</dbReference>
<protein>
    <recommendedName>
        <fullName evidence="4">DegT/DnrJ/EryC1/StrS aminotransferase</fullName>
    </recommendedName>
</protein>
<dbReference type="Pfam" id="PF01041">
    <property type="entry name" value="DegT_DnrJ_EryC1"/>
    <property type="match status" value="1"/>
</dbReference>
<dbReference type="GO" id="GO:0008483">
    <property type="term" value="F:transaminase activity"/>
    <property type="evidence" value="ECO:0007669"/>
    <property type="project" value="TreeGrafter"/>
</dbReference>
<evidence type="ECO:0000313" key="3">
    <source>
        <dbReference type="Proteomes" id="UP000019141"/>
    </source>
</evidence>
<evidence type="ECO:0000313" key="2">
    <source>
        <dbReference type="EMBL" id="ETW93439.1"/>
    </source>
</evidence>
<dbReference type="AlphaFoldDB" id="W4L6D1"/>
<dbReference type="PANTHER" id="PTHR30244:SF34">
    <property type="entry name" value="DTDP-4-AMINO-4,6-DIDEOXYGALACTOSE TRANSAMINASE"/>
    <property type="match status" value="1"/>
</dbReference>